<evidence type="ECO:0000256" key="2">
    <source>
        <dbReference type="ARBA" id="ARBA00022801"/>
    </source>
</evidence>
<dbReference type="EMBL" id="UOEF01000083">
    <property type="protein sequence ID" value="VAV89757.1"/>
    <property type="molecule type" value="Genomic_DNA"/>
</dbReference>
<evidence type="ECO:0000313" key="4">
    <source>
        <dbReference type="EMBL" id="VAV89757.1"/>
    </source>
</evidence>
<proteinExistence type="predicted"/>
<dbReference type="AlphaFoldDB" id="A0A3B0RDP3"/>
<evidence type="ECO:0000259" key="3">
    <source>
        <dbReference type="PROSITE" id="PS51462"/>
    </source>
</evidence>
<dbReference type="PROSITE" id="PS51462">
    <property type="entry name" value="NUDIX"/>
    <property type="match status" value="1"/>
</dbReference>
<dbReference type="Gene3D" id="3.90.79.10">
    <property type="entry name" value="Nucleoside Triphosphate Pyrophosphohydrolase"/>
    <property type="match status" value="1"/>
</dbReference>
<feature type="domain" description="Nudix hydrolase" evidence="3">
    <location>
        <begin position="5"/>
        <end position="138"/>
    </location>
</feature>
<protein>
    <recommendedName>
        <fullName evidence="3">Nudix hydrolase domain-containing protein</fullName>
    </recommendedName>
</protein>
<dbReference type="PANTHER" id="PTHR43046:SF14">
    <property type="entry name" value="MUTT_NUDIX FAMILY PROTEIN"/>
    <property type="match status" value="1"/>
</dbReference>
<evidence type="ECO:0000256" key="1">
    <source>
        <dbReference type="ARBA" id="ARBA00001946"/>
    </source>
</evidence>
<dbReference type="Pfam" id="PF00293">
    <property type="entry name" value="NUDIX"/>
    <property type="match status" value="1"/>
</dbReference>
<dbReference type="SUPFAM" id="SSF55811">
    <property type="entry name" value="Nudix"/>
    <property type="match status" value="1"/>
</dbReference>
<dbReference type="InterPro" id="IPR015797">
    <property type="entry name" value="NUDIX_hydrolase-like_dom_sf"/>
</dbReference>
<sequence>MDRTIDFHGAKVALFNDGQLLIYRRDNDPNIPFPDMLDLPGGGRENGESGAECVARETQEEFGIRIDPDSLALVARYDNWRGEGLQALFYAGLLTNHQLENIIFGDEGQNWQMIEIEEFLANKEAVPHLQTRLRDYVQKNQAVSPPSRG</sequence>
<reference evidence="4" key="1">
    <citation type="submission" date="2018-06" db="EMBL/GenBank/DDBJ databases">
        <authorList>
            <person name="Zhirakovskaya E."/>
        </authorList>
    </citation>
    <scope>NUCLEOTIDE SEQUENCE</scope>
</reference>
<dbReference type="PROSITE" id="PS00893">
    <property type="entry name" value="NUDIX_BOX"/>
    <property type="match status" value="1"/>
</dbReference>
<dbReference type="InterPro" id="IPR020084">
    <property type="entry name" value="NUDIX_hydrolase_CS"/>
</dbReference>
<comment type="cofactor">
    <cofactor evidence="1">
        <name>Mg(2+)</name>
        <dbReference type="ChEBI" id="CHEBI:18420"/>
    </cofactor>
</comment>
<name>A0A3B0RDP3_9ZZZZ</name>
<dbReference type="InterPro" id="IPR000086">
    <property type="entry name" value="NUDIX_hydrolase_dom"/>
</dbReference>
<accession>A0A3B0RDP3</accession>
<organism evidence="4">
    <name type="scientific">hydrothermal vent metagenome</name>
    <dbReference type="NCBI Taxonomy" id="652676"/>
    <lineage>
        <taxon>unclassified sequences</taxon>
        <taxon>metagenomes</taxon>
        <taxon>ecological metagenomes</taxon>
    </lineage>
</organism>
<gene>
    <name evidence="4" type="ORF">MNBD_ALPHA04-1087</name>
</gene>
<dbReference type="GO" id="GO:0016787">
    <property type="term" value="F:hydrolase activity"/>
    <property type="evidence" value="ECO:0007669"/>
    <property type="project" value="UniProtKB-KW"/>
</dbReference>
<dbReference type="PANTHER" id="PTHR43046">
    <property type="entry name" value="GDP-MANNOSE MANNOSYL HYDROLASE"/>
    <property type="match status" value="1"/>
</dbReference>
<keyword evidence="2" id="KW-0378">Hydrolase</keyword>